<proteinExistence type="predicted"/>
<evidence type="ECO:0000313" key="3">
    <source>
        <dbReference type="Proteomes" id="UP000235464"/>
    </source>
</evidence>
<feature type="chain" id="PRO_5014815505" description="DUF4871 domain-containing protein" evidence="1">
    <location>
        <begin position="33"/>
        <end position="174"/>
    </location>
</feature>
<protein>
    <recommendedName>
        <fullName evidence="4">DUF4871 domain-containing protein</fullName>
    </recommendedName>
</protein>
<dbReference type="EMBL" id="LT963352">
    <property type="protein sequence ID" value="SOR78253.1"/>
    <property type="molecule type" value="Genomic_DNA"/>
</dbReference>
<sequence length="174" mass="18148">MPVRLRRPSVRRPGGPSVPGALIALATAAVLAASGCSGTEANGTGSCRPAVTQGSLPSWARKGFPRDVSQRHIIGDKGEIAAILFGYPYHAPAAEGRENKILWVAKDTEGAADAGPDDRLTIKARLTGTNEVVTRSVTGGPGPSLVDLPKPGCWKFSLSWAGHSDHLDLEYLAG</sequence>
<keyword evidence="3" id="KW-1185">Reference proteome</keyword>
<reference evidence="3" key="1">
    <citation type="submission" date="2017-11" db="EMBL/GenBank/DDBJ databases">
        <authorList>
            <person name="Wibberg D."/>
        </authorList>
    </citation>
    <scope>NUCLEOTIDE SEQUENCE [LARGE SCALE GENOMIC DNA]</scope>
</reference>
<dbReference type="AlphaFoldDB" id="A0A2N9B4I5"/>
<gene>
    <name evidence="2" type="ORF">SCNRRL3882_1721</name>
</gene>
<organism evidence="2 3">
    <name type="scientific">Streptomyces chartreusis NRRL 3882</name>
    <dbReference type="NCBI Taxonomy" id="1079985"/>
    <lineage>
        <taxon>Bacteria</taxon>
        <taxon>Bacillati</taxon>
        <taxon>Actinomycetota</taxon>
        <taxon>Actinomycetes</taxon>
        <taxon>Kitasatosporales</taxon>
        <taxon>Streptomycetaceae</taxon>
        <taxon>Streptomyces</taxon>
    </lineage>
</organism>
<keyword evidence="1" id="KW-0732">Signal</keyword>
<evidence type="ECO:0000256" key="1">
    <source>
        <dbReference type="SAM" id="SignalP"/>
    </source>
</evidence>
<evidence type="ECO:0000313" key="2">
    <source>
        <dbReference type="EMBL" id="SOR78253.1"/>
    </source>
</evidence>
<dbReference type="Proteomes" id="UP000235464">
    <property type="component" value="Chromosome I"/>
</dbReference>
<accession>A0A2N9B4I5</accession>
<name>A0A2N9B4I5_STRCX</name>
<evidence type="ECO:0008006" key="4">
    <source>
        <dbReference type="Google" id="ProtNLM"/>
    </source>
</evidence>
<feature type="signal peptide" evidence="1">
    <location>
        <begin position="1"/>
        <end position="32"/>
    </location>
</feature>